<reference evidence="1 2" key="1">
    <citation type="submission" date="2017-09" db="EMBL/GenBank/DDBJ databases">
        <title>Large-scale bioinformatics analysis of Bacillus genomes uncovers conserved roles of natural products in bacterial physiology.</title>
        <authorList>
            <consortium name="Agbiome Team Llc"/>
            <person name="Bleich R.M."/>
            <person name="Grubbs K.J."/>
            <person name="Santa Maria K.C."/>
            <person name="Allen S.E."/>
            <person name="Farag S."/>
            <person name="Shank E.A."/>
            <person name="Bowers A."/>
        </authorList>
    </citation>
    <scope>NUCLEOTIDE SEQUENCE [LARGE SCALE GENOMIC DNA]</scope>
    <source>
        <strain evidence="1 2">AFS029792</strain>
    </source>
</reference>
<comment type="caution">
    <text evidence="1">The sequence shown here is derived from an EMBL/GenBank/DDBJ whole genome shotgun (WGS) entry which is preliminary data.</text>
</comment>
<dbReference type="AlphaFoldDB" id="A0A9X7E552"/>
<dbReference type="Pfam" id="PF00805">
    <property type="entry name" value="Pentapeptide"/>
    <property type="match status" value="2"/>
</dbReference>
<organism evidence="1 2">
    <name type="scientific">Bacillus cereus</name>
    <dbReference type="NCBI Taxonomy" id="1396"/>
    <lineage>
        <taxon>Bacteria</taxon>
        <taxon>Bacillati</taxon>
        <taxon>Bacillota</taxon>
        <taxon>Bacilli</taxon>
        <taxon>Bacillales</taxon>
        <taxon>Bacillaceae</taxon>
        <taxon>Bacillus</taxon>
        <taxon>Bacillus cereus group</taxon>
    </lineage>
</organism>
<evidence type="ECO:0000313" key="2">
    <source>
        <dbReference type="Proteomes" id="UP000225135"/>
    </source>
</evidence>
<dbReference type="Proteomes" id="UP000225135">
    <property type="component" value="Unassembled WGS sequence"/>
</dbReference>
<sequence length="226" mass="25188">MKKSIDIIKKQLQKSNIQFDELFVMTLDDINLFIPGSSKELQKEIHVATSPFTLTKKTPHLRYVVLISTSTENITWKNDREAILQKANYIDILDIHKFIKNNGKNLDLESGNFQGALLEGADLREANLSNCSFKGANLKLANFKNANLEGANLEGANLIEANLFGANLKNTDLRRANLTLSELRKTKLDGTSLRGAELWSSSIWGVDFSKAFTEGVDLSRADNRGS</sequence>
<dbReference type="SUPFAM" id="SSF141571">
    <property type="entry name" value="Pentapeptide repeat-like"/>
    <property type="match status" value="1"/>
</dbReference>
<dbReference type="InterPro" id="IPR051082">
    <property type="entry name" value="Pentapeptide-BTB/POZ_domain"/>
</dbReference>
<accession>A0A9X7E552</accession>
<dbReference type="EMBL" id="NUUR01000052">
    <property type="protein sequence ID" value="PHG81359.1"/>
    <property type="molecule type" value="Genomic_DNA"/>
</dbReference>
<name>A0A9X7E552_BACCE</name>
<dbReference type="RefSeq" id="WP_016083407.1">
    <property type="nucleotide sequence ID" value="NZ_NUQH01000082.1"/>
</dbReference>
<evidence type="ECO:0000313" key="1">
    <source>
        <dbReference type="EMBL" id="PHG81359.1"/>
    </source>
</evidence>
<protein>
    <submittedName>
        <fullName evidence="1">Pentapeptide repeat-containing protein</fullName>
    </submittedName>
</protein>
<dbReference type="PANTHER" id="PTHR14136:SF17">
    <property type="entry name" value="BTB_POZ DOMAIN-CONTAINING PROTEIN KCTD9"/>
    <property type="match status" value="1"/>
</dbReference>
<proteinExistence type="predicted"/>
<dbReference type="PANTHER" id="PTHR14136">
    <property type="entry name" value="BTB_POZ DOMAIN-CONTAINING PROTEIN KCTD9"/>
    <property type="match status" value="1"/>
</dbReference>
<gene>
    <name evidence="1" type="ORF">COI69_17940</name>
</gene>
<dbReference type="InterPro" id="IPR001646">
    <property type="entry name" value="5peptide_repeat"/>
</dbReference>
<dbReference type="Gene3D" id="2.160.20.80">
    <property type="entry name" value="E3 ubiquitin-protein ligase SopA"/>
    <property type="match status" value="1"/>
</dbReference>